<organism evidence="1 2">
    <name type="scientific">Neoasaia chiangmaiensis</name>
    <dbReference type="NCBI Taxonomy" id="320497"/>
    <lineage>
        <taxon>Bacteria</taxon>
        <taxon>Pseudomonadati</taxon>
        <taxon>Pseudomonadota</taxon>
        <taxon>Alphaproteobacteria</taxon>
        <taxon>Acetobacterales</taxon>
        <taxon>Acetobacteraceae</taxon>
        <taxon>Neoasaia</taxon>
    </lineage>
</organism>
<dbReference type="InterPro" id="IPR045372">
    <property type="entry name" value="YidB"/>
</dbReference>
<keyword evidence="2" id="KW-1185">Reference proteome</keyword>
<dbReference type="SUPFAM" id="SSF140804">
    <property type="entry name" value="YidB-like"/>
    <property type="match status" value="1"/>
</dbReference>
<sequence length="114" mass="12003">MSGFFGNIVNQAMNALGAEAQQKLGGSFSELLQGQGLQALRQQAENAGLADKVRSWIGNGENLPISAAEIRNLLTDQQLEAFVSRTGIPASVILPALAEFLPTAVDQHTTSNPA</sequence>
<name>A0A1U9KSZ7_9PROT</name>
<gene>
    <name evidence="1" type="ORF">A0U93_14545</name>
</gene>
<protein>
    <submittedName>
        <fullName evidence="1">Uncharacterized protein</fullName>
    </submittedName>
</protein>
<dbReference type="EMBL" id="CP014691">
    <property type="protein sequence ID" value="AQS88933.1"/>
    <property type="molecule type" value="Genomic_DNA"/>
</dbReference>
<proteinExistence type="predicted"/>
<evidence type="ECO:0000313" key="1">
    <source>
        <dbReference type="EMBL" id="AQS88933.1"/>
    </source>
</evidence>
<reference evidence="1 2" key="1">
    <citation type="submission" date="2016-03" db="EMBL/GenBank/DDBJ databases">
        <title>Acetic acid bacteria sequencing.</title>
        <authorList>
            <person name="Brandt J."/>
            <person name="Jakob F."/>
            <person name="Vogel R.F."/>
        </authorList>
    </citation>
    <scope>NUCLEOTIDE SEQUENCE [LARGE SCALE GENOMIC DNA]</scope>
    <source>
        <strain evidence="1 2">NBRC 101099</strain>
    </source>
</reference>
<dbReference type="InterPro" id="IPR027405">
    <property type="entry name" value="YidB-like"/>
</dbReference>
<dbReference type="RefSeq" id="WP_077807990.1">
    <property type="nucleotide sequence ID" value="NZ_BJXS01000001.1"/>
</dbReference>
<dbReference type="Pfam" id="PF20159">
    <property type="entry name" value="YidB"/>
    <property type="match status" value="1"/>
</dbReference>
<dbReference type="Gene3D" id="1.10.10.690">
    <property type="entry name" value="YidB-like"/>
    <property type="match status" value="1"/>
</dbReference>
<dbReference type="KEGG" id="nch:A0U93_14545"/>
<accession>A0A1U9KSZ7</accession>
<dbReference type="AlphaFoldDB" id="A0A1U9KSZ7"/>
<dbReference type="STRING" id="320497.A0U93_14545"/>
<dbReference type="Proteomes" id="UP000188604">
    <property type="component" value="Chromosome"/>
</dbReference>
<dbReference type="OrthoDB" id="4235777at2"/>
<evidence type="ECO:0000313" key="2">
    <source>
        <dbReference type="Proteomes" id="UP000188604"/>
    </source>
</evidence>